<evidence type="ECO:0000313" key="1">
    <source>
        <dbReference type="EMBL" id="QUC08521.1"/>
    </source>
</evidence>
<dbReference type="RefSeq" id="WP_212324538.1">
    <property type="nucleotide sequence ID" value="NZ_AP024463.1"/>
</dbReference>
<proteinExistence type="predicted"/>
<protein>
    <recommendedName>
        <fullName evidence="3">Esterase</fullName>
    </recommendedName>
</protein>
<sequence length="256" mass="28463">MIVVMPDGGVGSFFMDIHADYKPYKAAWETFIMKHVMPYVHENFRTDSTRMAIAGASIGGWGALSLGRRYLGLFRSISSYSGPAGFHDSKVSPDAFAVGSLIYIAPLADSVKNRDKVNVPGAIFGSYPTEKLTEMYDPIYNSSVYRERRLFFRCGSGSLLDVFAPVSEERDRLVSKVERLRSPRGYGGYGNGNGGQIVKRLQESPVHATNDMLAAKLISQDIKHDYKLLPDRANGWDLWKECFAEDLPGIMQSLNS</sequence>
<dbReference type="SUPFAM" id="SSF53474">
    <property type="entry name" value="alpha/beta-Hydrolases"/>
    <property type="match status" value="1"/>
</dbReference>
<dbReference type="PANTHER" id="PTHR48098">
    <property type="entry name" value="ENTEROCHELIN ESTERASE-RELATED"/>
    <property type="match status" value="1"/>
</dbReference>
<dbReference type="InterPro" id="IPR050583">
    <property type="entry name" value="Mycobacterial_A85_antigen"/>
</dbReference>
<gene>
    <name evidence="1" type="ORF">J5A65_01870</name>
</gene>
<name>A0ABX7Y627_9ACTN</name>
<evidence type="ECO:0000313" key="2">
    <source>
        <dbReference type="Proteomes" id="UP000678513"/>
    </source>
</evidence>
<organism evidence="1 2">
    <name type="scientific">Arachnia rubra</name>
    <dbReference type="NCBI Taxonomy" id="1547448"/>
    <lineage>
        <taxon>Bacteria</taxon>
        <taxon>Bacillati</taxon>
        <taxon>Actinomycetota</taxon>
        <taxon>Actinomycetes</taxon>
        <taxon>Propionibacteriales</taxon>
        <taxon>Propionibacteriaceae</taxon>
        <taxon>Arachnia</taxon>
    </lineage>
</organism>
<keyword evidence="2" id="KW-1185">Reference proteome</keyword>
<accession>A0ABX7Y627</accession>
<dbReference type="EMBL" id="CP072384">
    <property type="protein sequence ID" value="QUC08521.1"/>
    <property type="molecule type" value="Genomic_DNA"/>
</dbReference>
<dbReference type="Proteomes" id="UP000678513">
    <property type="component" value="Chromosome"/>
</dbReference>
<reference evidence="1 2" key="1">
    <citation type="submission" date="2021-03" db="EMBL/GenBank/DDBJ databases">
        <title>Human Oral Microbial Genomes.</title>
        <authorList>
            <person name="Johnston C.D."/>
            <person name="Chen T."/>
            <person name="Dewhirst F.E."/>
        </authorList>
    </citation>
    <scope>NUCLEOTIDE SEQUENCE [LARGE SCALE GENOMIC DNA]</scope>
    <source>
        <strain evidence="1 2">DSMZ 100122</strain>
    </source>
</reference>
<dbReference type="InterPro" id="IPR029058">
    <property type="entry name" value="AB_hydrolase_fold"/>
</dbReference>
<dbReference type="Pfam" id="PF00756">
    <property type="entry name" value="Esterase"/>
    <property type="match status" value="1"/>
</dbReference>
<evidence type="ECO:0008006" key="3">
    <source>
        <dbReference type="Google" id="ProtNLM"/>
    </source>
</evidence>
<dbReference type="Gene3D" id="3.40.50.1820">
    <property type="entry name" value="alpha/beta hydrolase"/>
    <property type="match status" value="1"/>
</dbReference>
<dbReference type="InterPro" id="IPR000801">
    <property type="entry name" value="Esterase-like"/>
</dbReference>
<dbReference type="PANTHER" id="PTHR48098:SF1">
    <property type="entry name" value="DIACYLGLYCEROL ACYLTRANSFERASE_MYCOLYLTRANSFERASE AG85A"/>
    <property type="match status" value="1"/>
</dbReference>